<name>A0A345HF81_9FLAO</name>
<dbReference type="InterPro" id="IPR052362">
    <property type="entry name" value="HTH-GbsR_regulator"/>
</dbReference>
<organism evidence="4 5">
    <name type="scientific">Flavobacterium arcticum</name>
    <dbReference type="NCBI Taxonomy" id="1784713"/>
    <lineage>
        <taxon>Bacteria</taxon>
        <taxon>Pseudomonadati</taxon>
        <taxon>Bacteroidota</taxon>
        <taxon>Flavobacteriia</taxon>
        <taxon>Flavobacteriales</taxon>
        <taxon>Flavobacteriaceae</taxon>
        <taxon>Flavobacterium</taxon>
    </lineage>
</organism>
<evidence type="ECO:0000256" key="2">
    <source>
        <dbReference type="ARBA" id="ARBA00023125"/>
    </source>
</evidence>
<dbReference type="OrthoDB" id="1807857at2"/>
<evidence type="ECO:0008006" key="6">
    <source>
        <dbReference type="Google" id="ProtNLM"/>
    </source>
</evidence>
<dbReference type="Proteomes" id="UP000253951">
    <property type="component" value="Chromosome"/>
</dbReference>
<keyword evidence="2" id="KW-0238">DNA-binding</keyword>
<gene>
    <name evidence="4" type="ORF">DVK85_06925</name>
</gene>
<reference evidence="4 5" key="1">
    <citation type="submission" date="2018-07" db="EMBL/GenBank/DDBJ databases">
        <title>Complete genome sequence of Flavobacterium arcticum type strain SM1502T.</title>
        <authorList>
            <person name="Li Y."/>
            <person name="Li D.-D."/>
        </authorList>
    </citation>
    <scope>NUCLEOTIDE SEQUENCE [LARGE SCALE GENOMIC DNA]</scope>
    <source>
        <strain evidence="4 5">SM1502</strain>
    </source>
</reference>
<keyword evidence="1" id="KW-0805">Transcription regulation</keyword>
<dbReference type="InterPro" id="IPR036388">
    <property type="entry name" value="WH-like_DNA-bd_sf"/>
</dbReference>
<dbReference type="InterPro" id="IPR036390">
    <property type="entry name" value="WH_DNA-bd_sf"/>
</dbReference>
<dbReference type="EMBL" id="CP031188">
    <property type="protein sequence ID" value="AXG75241.1"/>
    <property type="molecule type" value="Genomic_DNA"/>
</dbReference>
<dbReference type="SUPFAM" id="SSF46785">
    <property type="entry name" value="Winged helix' DNA-binding domain"/>
    <property type="match status" value="1"/>
</dbReference>
<keyword evidence="5" id="KW-1185">Reference proteome</keyword>
<sequence>MDAQKEKEEIIELFGVHFETHYNLPPLASRILGTLIIDSCRAGITFEELVERTGASKSSVSTSLNLLLKMEKIVYYTIPCDRKKYFKPSPLSERFSNYMKMIDFEKKIVERVIAYRNQTAECPAEQCNLKTSTAYKEHLLEIEQLMIKTIDMFKKIEADIDNNN</sequence>
<dbReference type="AlphaFoldDB" id="A0A345HF81"/>
<dbReference type="PANTHER" id="PTHR38465">
    <property type="entry name" value="HTH-TYPE TRANSCRIPTIONAL REGULATOR MJ1563-RELATED"/>
    <property type="match status" value="1"/>
</dbReference>
<evidence type="ECO:0000256" key="3">
    <source>
        <dbReference type="ARBA" id="ARBA00023163"/>
    </source>
</evidence>
<dbReference type="PANTHER" id="PTHR38465:SF2">
    <property type="entry name" value="HTH-TYPE TRANSCRIPTIONAL REGULATOR MMPR5"/>
    <property type="match status" value="1"/>
</dbReference>
<accession>A0A345HF81</accession>
<protein>
    <recommendedName>
        <fullName evidence="6">MarR family transcriptional regulator</fullName>
    </recommendedName>
</protein>
<evidence type="ECO:0000313" key="4">
    <source>
        <dbReference type="EMBL" id="AXG75241.1"/>
    </source>
</evidence>
<dbReference type="KEGG" id="fat:DVK85_06925"/>
<evidence type="ECO:0000256" key="1">
    <source>
        <dbReference type="ARBA" id="ARBA00023015"/>
    </source>
</evidence>
<keyword evidence="3" id="KW-0804">Transcription</keyword>
<proteinExistence type="predicted"/>
<dbReference type="GO" id="GO:0003677">
    <property type="term" value="F:DNA binding"/>
    <property type="evidence" value="ECO:0007669"/>
    <property type="project" value="UniProtKB-KW"/>
</dbReference>
<evidence type="ECO:0000313" key="5">
    <source>
        <dbReference type="Proteomes" id="UP000253951"/>
    </source>
</evidence>
<dbReference type="Gene3D" id="1.10.10.10">
    <property type="entry name" value="Winged helix-like DNA-binding domain superfamily/Winged helix DNA-binding domain"/>
    <property type="match status" value="1"/>
</dbReference>